<dbReference type="AlphaFoldDB" id="A0A2M6YC98"/>
<comment type="caution">
    <text evidence="1">The sequence shown here is derived from an EMBL/GenBank/DDBJ whole genome shotgun (WGS) entry which is preliminary data.</text>
</comment>
<dbReference type="Proteomes" id="UP000229896">
    <property type="component" value="Unassembled WGS sequence"/>
</dbReference>
<reference evidence="2" key="1">
    <citation type="submission" date="2017-09" db="EMBL/GenBank/DDBJ databases">
        <title>Depth-based differentiation of microbial function through sediment-hosted aquifers and enrichment of novel symbionts in the deep terrestrial subsurface.</title>
        <authorList>
            <person name="Probst A.J."/>
            <person name="Ladd B."/>
            <person name="Jarett J.K."/>
            <person name="Geller-Mcgrath D.E."/>
            <person name="Sieber C.M.K."/>
            <person name="Emerson J.B."/>
            <person name="Anantharaman K."/>
            <person name="Thomas B.C."/>
            <person name="Malmstrom R."/>
            <person name="Stieglmeier M."/>
            <person name="Klingl A."/>
            <person name="Woyke T."/>
            <person name="Ryan C.M."/>
            <person name="Banfield J.F."/>
        </authorList>
    </citation>
    <scope>NUCLEOTIDE SEQUENCE [LARGE SCALE GENOMIC DNA]</scope>
</reference>
<name>A0A2M6YC98_9BACT</name>
<gene>
    <name evidence="1" type="ORF">COT12_01710</name>
</gene>
<dbReference type="EMBL" id="PEXI01000053">
    <property type="protein sequence ID" value="PIU24311.1"/>
    <property type="molecule type" value="Genomic_DNA"/>
</dbReference>
<sequence>MLKPKSKSKYLIVISALLITAGSVFLFQRNIFASDLGGGEENTVDFGGNIGKKIVRTQISNNRGKIEIEKNIFFSCSHQLGGFQDEARISRLINFGSQKALEISGIAGVHAENRQYFQIDSQLCPIPIVFEKDGNISYNIYSDEPNFLLQDFNGDQILDIASEYRNYDADPLIDGFREIYIFNASSNQFEFNRSENFQYKN</sequence>
<organism evidence="1 2">
    <name type="scientific">Candidatus Berkelbacteria bacterium CG08_land_8_20_14_0_20_39_8</name>
    <dbReference type="NCBI Taxonomy" id="1974511"/>
    <lineage>
        <taxon>Bacteria</taxon>
        <taxon>Candidatus Berkelbacteria</taxon>
    </lineage>
</organism>
<protein>
    <submittedName>
        <fullName evidence="1">Uncharacterized protein</fullName>
    </submittedName>
</protein>
<accession>A0A2M6YC98</accession>
<evidence type="ECO:0000313" key="1">
    <source>
        <dbReference type="EMBL" id="PIU24311.1"/>
    </source>
</evidence>
<proteinExistence type="predicted"/>
<evidence type="ECO:0000313" key="2">
    <source>
        <dbReference type="Proteomes" id="UP000229896"/>
    </source>
</evidence>